<organism evidence="1">
    <name type="scientific">Ovis aries</name>
    <name type="common">Sheep</name>
    <dbReference type="NCBI Taxonomy" id="9940"/>
    <lineage>
        <taxon>Eukaryota</taxon>
        <taxon>Metazoa</taxon>
        <taxon>Chordata</taxon>
        <taxon>Craniata</taxon>
        <taxon>Vertebrata</taxon>
        <taxon>Euteleostomi</taxon>
        <taxon>Mammalia</taxon>
        <taxon>Eutheria</taxon>
        <taxon>Laurasiatheria</taxon>
        <taxon>Artiodactyla</taxon>
        <taxon>Ruminantia</taxon>
        <taxon>Pecora</taxon>
        <taxon>Bovidae</taxon>
        <taxon>Caprinae</taxon>
        <taxon>Ovis</taxon>
    </lineage>
</organism>
<name>A0AC11D3N3_SHEEP</name>
<proteinExistence type="predicted"/>
<reference evidence="1" key="2">
    <citation type="submission" date="2025-08" db="UniProtKB">
        <authorList>
            <consortium name="Ensembl"/>
        </authorList>
    </citation>
    <scope>IDENTIFICATION</scope>
</reference>
<reference evidence="1" key="3">
    <citation type="submission" date="2025-09" db="UniProtKB">
        <authorList>
            <consortium name="Ensembl"/>
        </authorList>
    </citation>
    <scope>IDENTIFICATION</scope>
</reference>
<accession>A0AC11D3N3</accession>
<reference evidence="1" key="1">
    <citation type="submission" date="2020-11" db="EMBL/GenBank/DDBJ databases">
        <authorList>
            <person name="Davenport K.M."/>
            <person name="Bickhart D.M."/>
            <person name="Smith T.P.L."/>
            <person name="Murdoch B.M."/>
            <person name="Rosen B.D."/>
        </authorList>
    </citation>
    <scope>NUCLEOTIDE SEQUENCE [LARGE SCALE GENOMIC DNA]</scope>
    <source>
        <strain evidence="1">OAR_USU_Benz2616</strain>
    </source>
</reference>
<gene>
    <name evidence="1" type="primary">RBM23</name>
</gene>
<protein>
    <submittedName>
        <fullName evidence="1">RNA binding motif protein 23</fullName>
    </submittedName>
</protein>
<sequence length="428" mass="46673">MYLYLFPRSATMASDDFDIVIEAMLEAPYKKEEDGQQRKEAKKDNPSNTTNSTSSADNGTGATSGNGTSGEASTRSRDRDRHRQKNSRSRSRDRQRRHRSRSWDRRHSNESRSRDWRREDRVHYRSPPLATGEPVDNLSPEERDARTVFCMQLAARIRPRDLEDFFSAVGKVRDVRIISDRNSRRSKGIAYVEFCEIQSVPLAIGLTGQRLLGVPIIVQASQAEKNRLAATASNLQKGSGGPVRLYVGSLHFNITEDMLRGIFEPFGKIDNIVLMKDSETGCSKGYGFITFSDSECARRALEQLNGFELAGRPMRIGHVTERPDGGTDITFPDGDQELDLGSAGGRLQLVAKLAEGSGIQLPTSTAAAAAVAQAAAAQAAALQLNGAVPLGALNPAALTALSPALNLASQAIASQCFQLSSLFTPQTM</sequence>
<dbReference type="Ensembl" id="ENSOART00020042944.1">
    <property type="protein sequence ID" value="ENSOARP00020038817.1"/>
    <property type="gene ID" value="ENSOARG00020019058.2"/>
</dbReference>
<evidence type="ECO:0000313" key="1">
    <source>
        <dbReference type="Ensembl" id="ENSOARP00020038817.1"/>
    </source>
</evidence>